<dbReference type="Proteomes" id="UP000029843">
    <property type="component" value="Unassembled WGS sequence"/>
</dbReference>
<keyword evidence="2" id="KW-0732">Signal</keyword>
<feature type="signal peptide" evidence="2">
    <location>
        <begin position="1"/>
        <end position="23"/>
    </location>
</feature>
<proteinExistence type="predicted"/>
<evidence type="ECO:0000313" key="3">
    <source>
        <dbReference type="EMBL" id="KGJ95581.1"/>
    </source>
</evidence>
<feature type="compositionally biased region" description="Low complexity" evidence="1">
    <location>
        <begin position="22"/>
        <end position="33"/>
    </location>
</feature>
<dbReference type="RefSeq" id="WP_033092118.1">
    <property type="nucleotide sequence ID" value="NZ_JQED01000003.1"/>
</dbReference>
<evidence type="ECO:0000313" key="4">
    <source>
        <dbReference type="Proteomes" id="UP000029843"/>
    </source>
</evidence>
<dbReference type="OrthoDB" id="7091882at2"/>
<dbReference type="PROSITE" id="PS51257">
    <property type="entry name" value="PROKAR_LIPOPROTEIN"/>
    <property type="match status" value="1"/>
</dbReference>
<gene>
    <name evidence="3" type="ORF">ND2E_1363</name>
</gene>
<name>A0A099KYB8_COLPS</name>
<dbReference type="PATRIC" id="fig|28229.4.peg.358"/>
<evidence type="ECO:0000256" key="2">
    <source>
        <dbReference type="SAM" id="SignalP"/>
    </source>
</evidence>
<feature type="chain" id="PRO_5001949336" description="Lipoprotein" evidence="2">
    <location>
        <begin position="24"/>
        <end position="686"/>
    </location>
</feature>
<feature type="region of interest" description="Disordered" evidence="1">
    <location>
        <begin position="22"/>
        <end position="42"/>
    </location>
</feature>
<dbReference type="AlphaFoldDB" id="A0A099KYB8"/>
<sequence length="686" mass="74762" precursor="true">MKTTTLCKTLISVAIISSLSACGGSSSDDTVTPTPIPTPTPPVDDTIAIHALDLANTQGVFLTGDVQTQARTAKVTTRSIISTSRALSSKAVANKSLDVYELNTAYKIMKDGSIVELTVQNNKGVDAERGAIKIIHIDQITANYKIIYILEQGFHSAIPYLIHNGSERLFSLESVLGGKGVDDILGVGTSKWQYNNLSAVEGAEGELFLDDDDSVQIISKPSVEDESIVATEITDIVGSWTITQDSQFILYSENNDDGTNNDDVFAVNTKTQARYDMNSLLGDQLNTGRVMLDKNIIHSFDGNTYLYDFNSGGECLAYQITTGNDGLPSVQAKVQFFNTVDGYSNKPEDNIVSERDHGGADCINSLSLEQIVVGGDVYYKDSNNNVLTIDWNKREFTNITHYYDIYSTPLGGNYNIAAELANQKNLRMSLPDSIESSGDYIYRTGVFSQSTNSYEIVEDGTASMDYLVSDEVALERINAKTGETKVFFSKDSDYVLTTINPVADGTMYVTGNMLTTGEAFFGTMNESGDISVTSSSGSYDMPKIVSLMMINTTDLLAVDGSPNDWNIDFRTLSDAVNDQTSGNMDLTFYSEDTGNGYYYGLIEHTGELTKDMKIELALSNGDKIISVNDTFTHLDESSNVVTTSNASYAQGINFEFKLDLTSIGELTTVTSVSVKKPTDEIIDNME</sequence>
<evidence type="ECO:0000256" key="1">
    <source>
        <dbReference type="SAM" id="MobiDB-lite"/>
    </source>
</evidence>
<evidence type="ECO:0008006" key="5">
    <source>
        <dbReference type="Google" id="ProtNLM"/>
    </source>
</evidence>
<organism evidence="3 4">
    <name type="scientific">Colwellia psychrerythraea</name>
    <name type="common">Vibrio psychroerythus</name>
    <dbReference type="NCBI Taxonomy" id="28229"/>
    <lineage>
        <taxon>Bacteria</taxon>
        <taxon>Pseudomonadati</taxon>
        <taxon>Pseudomonadota</taxon>
        <taxon>Gammaproteobacteria</taxon>
        <taxon>Alteromonadales</taxon>
        <taxon>Colwelliaceae</taxon>
        <taxon>Colwellia</taxon>
    </lineage>
</organism>
<comment type="caution">
    <text evidence="3">The sequence shown here is derived from an EMBL/GenBank/DDBJ whole genome shotgun (WGS) entry which is preliminary data.</text>
</comment>
<dbReference type="EMBL" id="JQED01000003">
    <property type="protein sequence ID" value="KGJ95581.1"/>
    <property type="molecule type" value="Genomic_DNA"/>
</dbReference>
<protein>
    <recommendedName>
        <fullName evidence="5">Lipoprotein</fullName>
    </recommendedName>
</protein>
<accession>A0A099KYB8</accession>
<reference evidence="3 4" key="1">
    <citation type="submission" date="2014-08" db="EMBL/GenBank/DDBJ databases">
        <title>Genomic and Phenotypic Diversity of Colwellia psychrerythraea strains from Disparate Marine Basins.</title>
        <authorList>
            <person name="Techtmann S.M."/>
            <person name="Stelling S.C."/>
            <person name="Utturkar S.M."/>
            <person name="Alshibli N."/>
            <person name="Harris A."/>
            <person name="Brown S.D."/>
            <person name="Hazen T.C."/>
        </authorList>
    </citation>
    <scope>NUCLEOTIDE SEQUENCE [LARGE SCALE GENOMIC DNA]</scope>
    <source>
        <strain evidence="3 4">ND2E</strain>
    </source>
</reference>